<evidence type="ECO:0000256" key="7">
    <source>
        <dbReference type="RuleBase" id="RU363069"/>
    </source>
</evidence>
<evidence type="ECO:0000259" key="9">
    <source>
        <dbReference type="Pfam" id="PF12320"/>
    </source>
</evidence>
<evidence type="ECO:0000256" key="5">
    <source>
        <dbReference type="ARBA" id="ARBA00022801"/>
    </source>
</evidence>
<protein>
    <recommendedName>
        <fullName evidence="3 7">Nuclease SbcCD subunit D</fullName>
    </recommendedName>
</protein>
<reference evidence="10 11" key="1">
    <citation type="submission" date="2010-07" db="EMBL/GenBank/DDBJ databases">
        <authorList>
            <person name="Sid Ahmed O."/>
        </authorList>
    </citation>
    <scope>NUCLEOTIDE SEQUENCE [LARGE SCALE GENOMIC DNA]</scope>
    <source>
        <strain evidence="10 11">TX4248</strain>
    </source>
</reference>
<evidence type="ECO:0000256" key="6">
    <source>
        <dbReference type="ARBA" id="ARBA00022839"/>
    </source>
</evidence>
<evidence type="ECO:0000256" key="1">
    <source>
        <dbReference type="ARBA" id="ARBA00010555"/>
    </source>
</evidence>
<dbReference type="GO" id="GO:0004519">
    <property type="term" value="F:endonuclease activity"/>
    <property type="evidence" value="ECO:0007669"/>
    <property type="project" value="UniProtKB-KW"/>
</dbReference>
<dbReference type="PANTHER" id="PTHR30337:SF0">
    <property type="entry name" value="NUCLEASE SBCCD SUBUNIT D"/>
    <property type="match status" value="1"/>
</dbReference>
<proteinExistence type="inferred from homology"/>
<evidence type="ECO:0000256" key="2">
    <source>
        <dbReference type="ARBA" id="ARBA00011322"/>
    </source>
</evidence>
<dbReference type="HOGENOM" id="CLU_038045_0_1_9"/>
<evidence type="ECO:0000313" key="10">
    <source>
        <dbReference type="EMBL" id="EFM82629.1"/>
    </source>
</evidence>
<keyword evidence="6 7" id="KW-0269">Exonuclease</keyword>
<keyword evidence="4 7" id="KW-0540">Nuclease</keyword>
<dbReference type="InterPro" id="IPR026843">
    <property type="entry name" value="SbcD_C"/>
</dbReference>
<dbReference type="GO" id="GO:0008408">
    <property type="term" value="F:3'-5' exonuclease activity"/>
    <property type="evidence" value="ECO:0007669"/>
    <property type="project" value="InterPro"/>
</dbReference>
<dbReference type="EMBL" id="AEBR01000057">
    <property type="protein sequence ID" value="EFM82629.1"/>
    <property type="molecule type" value="Genomic_DNA"/>
</dbReference>
<accession>A0A125W5J4</accession>
<feature type="domain" description="Nuclease SbcCD subunit D C-terminal" evidence="9">
    <location>
        <begin position="304"/>
        <end position="395"/>
    </location>
</feature>
<dbReference type="Pfam" id="PF00149">
    <property type="entry name" value="Metallophos"/>
    <property type="match status" value="1"/>
</dbReference>
<dbReference type="GO" id="GO:0006260">
    <property type="term" value="P:DNA replication"/>
    <property type="evidence" value="ECO:0007669"/>
    <property type="project" value="UniProtKB-KW"/>
</dbReference>
<evidence type="ECO:0000256" key="4">
    <source>
        <dbReference type="ARBA" id="ARBA00022722"/>
    </source>
</evidence>
<keyword evidence="7" id="KW-0233">DNA recombination</keyword>
<dbReference type="InterPro" id="IPR041796">
    <property type="entry name" value="Mre11_N"/>
</dbReference>
<keyword evidence="5 7" id="KW-0378">Hydrolase</keyword>
<dbReference type="SUPFAM" id="SSF56300">
    <property type="entry name" value="Metallo-dependent phosphatases"/>
    <property type="match status" value="1"/>
</dbReference>
<comment type="similarity">
    <text evidence="1 7">Belongs to the SbcD family.</text>
</comment>
<dbReference type="GO" id="GO:0006310">
    <property type="term" value="P:DNA recombination"/>
    <property type="evidence" value="ECO:0007669"/>
    <property type="project" value="UniProtKB-KW"/>
</dbReference>
<dbReference type="InterPro" id="IPR050535">
    <property type="entry name" value="DNA_Repair-Maintenance_Comp"/>
</dbReference>
<dbReference type="Proteomes" id="UP000004846">
    <property type="component" value="Unassembled WGS sequence"/>
</dbReference>
<comment type="subunit">
    <text evidence="2 7">Heterodimer of SbcC and SbcD.</text>
</comment>
<feature type="domain" description="Calcineurin-like phosphoesterase" evidence="8">
    <location>
        <begin position="45"/>
        <end position="256"/>
    </location>
</feature>
<dbReference type="InterPro" id="IPR004593">
    <property type="entry name" value="SbcD"/>
</dbReference>
<dbReference type="RefSeq" id="WP_002402242.1">
    <property type="nucleotide sequence ID" value="NZ_GL454457.1"/>
</dbReference>
<keyword evidence="7" id="KW-0255">Endonuclease</keyword>
<sequence length="422" mass="48583">MMLPVFFLALRKKFVKNLILLSDFLKKYQKFVIIIRRTFLGGEKMKFLHTADWHIGKKLHGFDLLAEQREAFKQILAIAKEEQVDAVVIAGDLYDRSVPAVEAVEIFNEMMIQMNLKEHFPVLAISGNHDSSTRLETGGPWFNQTQFHLNTRLEQAFQPIEIDNTQFYLLPYFEPIAARLYFEDETIRTIQAAMEKVVAKMQESFLPNKKQVLVSHFFVAGSEKTDSETKLTVGGLDVVPTALLEPFDYVALGHLHGKNALQAPNARYSGSPVKFSLSEMTQEKGVWLVETEAEVHFQFRALKPLRDIQQLTGSFQQLTDPAFYQEVNRENYLHVQLTDRAIIPNMMNQLRKIYPKIIGLERLNGRETSNGNQKKVVQIEQRSPEEHLHDFFNDVTGEALTEQQAQWVQEELSTLNQLERGK</sequence>
<dbReference type="CDD" id="cd00840">
    <property type="entry name" value="MPP_Mre11_N"/>
    <property type="match status" value="1"/>
</dbReference>
<evidence type="ECO:0000313" key="11">
    <source>
        <dbReference type="Proteomes" id="UP000004846"/>
    </source>
</evidence>
<evidence type="ECO:0000259" key="8">
    <source>
        <dbReference type="Pfam" id="PF00149"/>
    </source>
</evidence>
<keyword evidence="7" id="KW-0235">DNA replication</keyword>
<dbReference type="PANTHER" id="PTHR30337">
    <property type="entry name" value="COMPONENT OF ATP-DEPENDENT DSDNA EXONUCLEASE"/>
    <property type="match status" value="1"/>
</dbReference>
<dbReference type="Pfam" id="PF12320">
    <property type="entry name" value="SbcD_C"/>
    <property type="match status" value="1"/>
</dbReference>
<dbReference type="Gene3D" id="3.60.21.10">
    <property type="match status" value="1"/>
</dbReference>
<comment type="caution">
    <text evidence="10">The sequence shown here is derived from an EMBL/GenBank/DDBJ whole genome shotgun (WGS) entry which is preliminary data.</text>
</comment>
<evidence type="ECO:0000256" key="3">
    <source>
        <dbReference type="ARBA" id="ARBA00013365"/>
    </source>
</evidence>
<dbReference type="NCBIfam" id="TIGR00619">
    <property type="entry name" value="sbcd"/>
    <property type="match status" value="1"/>
</dbReference>
<name>A0A125W5J4_ENTFL</name>
<gene>
    <name evidence="7 10" type="primary">sbcD</name>
    <name evidence="10" type="ORF">HMPREF9498_01758</name>
</gene>
<dbReference type="AlphaFoldDB" id="A0A125W5J4"/>
<dbReference type="InterPro" id="IPR004843">
    <property type="entry name" value="Calcineurin-like_PHP"/>
</dbReference>
<dbReference type="InterPro" id="IPR029052">
    <property type="entry name" value="Metallo-depent_PP-like"/>
</dbReference>
<comment type="function">
    <text evidence="7">SbcCD cleaves DNA hairpin structures. These structures can inhibit DNA replication and are intermediates in certain DNA recombination reactions. The complex acts as a 3'-&gt;5' double strand exonuclease that can open hairpins. It also has a 5' single-strand endonuclease activity.</text>
</comment>
<organism evidence="10 11">
    <name type="scientific">Enterococcus faecalis TX4248</name>
    <dbReference type="NCBI Taxonomy" id="749495"/>
    <lineage>
        <taxon>Bacteria</taxon>
        <taxon>Bacillati</taxon>
        <taxon>Bacillota</taxon>
        <taxon>Bacilli</taxon>
        <taxon>Lactobacillales</taxon>
        <taxon>Enterococcaceae</taxon>
        <taxon>Enterococcus</taxon>
    </lineage>
</organism>